<evidence type="ECO:0000259" key="5">
    <source>
        <dbReference type="Pfam" id="PF00107"/>
    </source>
</evidence>
<reference evidence="7 8" key="1">
    <citation type="submission" date="2016-10" db="EMBL/GenBank/DDBJ databases">
        <authorList>
            <person name="de Groot N.N."/>
        </authorList>
    </citation>
    <scope>NUCLEOTIDE SEQUENCE [LARGE SCALE GENOMIC DNA]</scope>
    <source>
        <strain evidence="7 8">DSM 28286</strain>
    </source>
</reference>
<dbReference type="InterPro" id="IPR013149">
    <property type="entry name" value="ADH-like_C"/>
</dbReference>
<keyword evidence="2 4" id="KW-0862">Zinc</keyword>
<evidence type="ECO:0000256" key="1">
    <source>
        <dbReference type="ARBA" id="ARBA00022723"/>
    </source>
</evidence>
<comment type="similarity">
    <text evidence="4">Belongs to the zinc-containing alcohol dehydrogenase family.</text>
</comment>
<comment type="cofactor">
    <cofactor evidence="4">
        <name>Zn(2+)</name>
        <dbReference type="ChEBI" id="CHEBI:29105"/>
    </cofactor>
</comment>
<evidence type="ECO:0000256" key="4">
    <source>
        <dbReference type="RuleBase" id="RU361277"/>
    </source>
</evidence>
<evidence type="ECO:0000256" key="3">
    <source>
        <dbReference type="ARBA" id="ARBA00023002"/>
    </source>
</evidence>
<dbReference type="Pfam" id="PF00107">
    <property type="entry name" value="ADH_zinc_N"/>
    <property type="match status" value="1"/>
</dbReference>
<dbReference type="PROSITE" id="PS00059">
    <property type="entry name" value="ADH_ZINC"/>
    <property type="match status" value="1"/>
</dbReference>
<keyword evidence="1 4" id="KW-0479">Metal-binding</keyword>
<dbReference type="InterPro" id="IPR011032">
    <property type="entry name" value="GroES-like_sf"/>
</dbReference>
<name>A0A1I5Y115_9BACT</name>
<sequence length="324" mass="35012">MQALQLQGIDQLVQVTLPVPVPKENEVLIQTKAATICTSDLHDISSNPFGIQYPRVMGHEGAGIIVQCGAGVKELKLGNRVAVHPVVPCGVCEECMRGLGHLCSNMGHFGIDRDGCFAQYFLQREDRVRKIPEDIPFAVGALLEPVAVCLEAVSRAGDMKDKTALIVGDGPFGNIIARLAKRAGAQRVLVNGRTPFRLQMIPGAEILTAVPDRVADIAILAVGNAEAINTCMKALRPRGRMVIFSSVHQPVSLDLFSVHVRELEIAGACNDEHKIDDALACICDASLQLENIVTHEIAFNDWKEAFDLASNGHDKALKVALVFN</sequence>
<dbReference type="GO" id="GO:0016491">
    <property type="term" value="F:oxidoreductase activity"/>
    <property type="evidence" value="ECO:0007669"/>
    <property type="project" value="UniProtKB-KW"/>
</dbReference>
<dbReference type="GO" id="GO:0008270">
    <property type="term" value="F:zinc ion binding"/>
    <property type="evidence" value="ECO:0007669"/>
    <property type="project" value="InterPro"/>
</dbReference>
<evidence type="ECO:0000313" key="8">
    <source>
        <dbReference type="Proteomes" id="UP000199031"/>
    </source>
</evidence>
<dbReference type="PANTHER" id="PTHR43401">
    <property type="entry name" value="L-THREONINE 3-DEHYDROGENASE"/>
    <property type="match status" value="1"/>
</dbReference>
<proteinExistence type="inferred from homology"/>
<dbReference type="EMBL" id="FOXQ01000010">
    <property type="protein sequence ID" value="SFQ37888.1"/>
    <property type="molecule type" value="Genomic_DNA"/>
</dbReference>
<dbReference type="InterPro" id="IPR050129">
    <property type="entry name" value="Zn_alcohol_dh"/>
</dbReference>
<dbReference type="STRING" id="1465490.SAMN05444277_11077"/>
<protein>
    <submittedName>
        <fullName evidence="7">L-iditol 2-dehydrogenase/threonine 3-dehydrogenase/L-gulonate 5-dehydrogenase</fullName>
    </submittedName>
</protein>
<gene>
    <name evidence="7" type="ORF">SAMN05444277_11077</name>
</gene>
<keyword evidence="3" id="KW-0560">Oxidoreductase</keyword>
<dbReference type="SUPFAM" id="SSF51735">
    <property type="entry name" value="NAD(P)-binding Rossmann-fold domains"/>
    <property type="match status" value="1"/>
</dbReference>
<organism evidence="7 8">
    <name type="scientific">Parafilimonas terrae</name>
    <dbReference type="NCBI Taxonomy" id="1465490"/>
    <lineage>
        <taxon>Bacteria</taxon>
        <taxon>Pseudomonadati</taxon>
        <taxon>Bacteroidota</taxon>
        <taxon>Chitinophagia</taxon>
        <taxon>Chitinophagales</taxon>
        <taxon>Chitinophagaceae</taxon>
        <taxon>Parafilimonas</taxon>
    </lineage>
</organism>
<evidence type="ECO:0000313" key="7">
    <source>
        <dbReference type="EMBL" id="SFQ37888.1"/>
    </source>
</evidence>
<dbReference type="PANTHER" id="PTHR43401:SF2">
    <property type="entry name" value="L-THREONINE 3-DEHYDROGENASE"/>
    <property type="match status" value="1"/>
</dbReference>
<keyword evidence="8" id="KW-1185">Reference proteome</keyword>
<dbReference type="Gene3D" id="3.90.180.10">
    <property type="entry name" value="Medium-chain alcohol dehydrogenases, catalytic domain"/>
    <property type="match status" value="1"/>
</dbReference>
<dbReference type="Pfam" id="PF08240">
    <property type="entry name" value="ADH_N"/>
    <property type="match status" value="1"/>
</dbReference>
<evidence type="ECO:0000259" key="6">
    <source>
        <dbReference type="Pfam" id="PF08240"/>
    </source>
</evidence>
<accession>A0A1I5Y115</accession>
<dbReference type="InterPro" id="IPR002328">
    <property type="entry name" value="ADH_Zn_CS"/>
</dbReference>
<evidence type="ECO:0000256" key="2">
    <source>
        <dbReference type="ARBA" id="ARBA00022833"/>
    </source>
</evidence>
<dbReference type="InterPro" id="IPR036291">
    <property type="entry name" value="NAD(P)-bd_dom_sf"/>
</dbReference>
<dbReference type="Gene3D" id="3.40.50.720">
    <property type="entry name" value="NAD(P)-binding Rossmann-like Domain"/>
    <property type="match status" value="1"/>
</dbReference>
<feature type="domain" description="Alcohol dehydrogenase-like C-terminal" evidence="5">
    <location>
        <begin position="178"/>
        <end position="270"/>
    </location>
</feature>
<dbReference type="SUPFAM" id="SSF50129">
    <property type="entry name" value="GroES-like"/>
    <property type="match status" value="1"/>
</dbReference>
<dbReference type="Proteomes" id="UP000199031">
    <property type="component" value="Unassembled WGS sequence"/>
</dbReference>
<dbReference type="InterPro" id="IPR013154">
    <property type="entry name" value="ADH-like_N"/>
</dbReference>
<feature type="domain" description="Alcohol dehydrogenase-like N-terminal" evidence="6">
    <location>
        <begin position="24"/>
        <end position="133"/>
    </location>
</feature>
<dbReference type="AlphaFoldDB" id="A0A1I5Y115"/>